<evidence type="ECO:0000313" key="2">
    <source>
        <dbReference type="EMBL" id="MBC2837114.1"/>
    </source>
</evidence>
<evidence type="ECO:0000313" key="3">
    <source>
        <dbReference type="Proteomes" id="UP000555411"/>
    </source>
</evidence>
<keyword evidence="3" id="KW-1185">Reference proteome</keyword>
<keyword evidence="1" id="KW-0732">Signal</keyword>
<evidence type="ECO:0000256" key="1">
    <source>
        <dbReference type="SAM" id="SignalP"/>
    </source>
</evidence>
<sequence length="124" mass="13445">MLKAAGLAVLLVVSSQSLLTGCTPTEVMVSDYGGQEVLGVTAAPGARMPAGAERIVYGMKQVDVLALLTPRYAVTHAPNATPGRPEADYFWYKEQGKTKVIEVWYNGDQVYRIQYGYEGIVGFI</sequence>
<reference evidence="2 3" key="1">
    <citation type="journal article" date="2017" name="Int. J. Syst. Evol. Microbiol.">
        <title>Gemmobacter straminiformis sp. nov., isolated from an artificial fountain.</title>
        <authorList>
            <person name="Kang J.Y."/>
            <person name="Kim M.J."/>
            <person name="Chun J."/>
            <person name="Son K.P."/>
            <person name="Jahng K.Y."/>
        </authorList>
    </citation>
    <scope>NUCLEOTIDE SEQUENCE [LARGE SCALE GENOMIC DNA]</scope>
    <source>
        <strain evidence="2 3">CAM-8</strain>
    </source>
</reference>
<gene>
    <name evidence="2" type="ORF">H7F16_16475</name>
</gene>
<dbReference type="PROSITE" id="PS51257">
    <property type="entry name" value="PROKAR_LIPOPROTEIN"/>
    <property type="match status" value="1"/>
</dbReference>
<proteinExistence type="predicted"/>
<dbReference type="AlphaFoldDB" id="A0A842IDH9"/>
<dbReference type="Proteomes" id="UP000555411">
    <property type="component" value="Unassembled WGS sequence"/>
</dbReference>
<organism evidence="2 3">
    <name type="scientific">Paragemmobacter straminiformis</name>
    <dbReference type="NCBI Taxonomy" id="2045119"/>
    <lineage>
        <taxon>Bacteria</taxon>
        <taxon>Pseudomonadati</taxon>
        <taxon>Pseudomonadota</taxon>
        <taxon>Alphaproteobacteria</taxon>
        <taxon>Rhodobacterales</taxon>
        <taxon>Paracoccaceae</taxon>
        <taxon>Paragemmobacter</taxon>
    </lineage>
</organism>
<accession>A0A842IDH9</accession>
<comment type="caution">
    <text evidence="2">The sequence shown here is derived from an EMBL/GenBank/DDBJ whole genome shotgun (WGS) entry which is preliminary data.</text>
</comment>
<feature type="signal peptide" evidence="1">
    <location>
        <begin position="1"/>
        <end position="19"/>
    </location>
</feature>
<dbReference type="RefSeq" id="WP_185798726.1">
    <property type="nucleotide sequence ID" value="NZ_JACLQD010000005.1"/>
</dbReference>
<protein>
    <recommendedName>
        <fullName evidence="4">Beta-barrel assembly machine subunit BamE</fullName>
    </recommendedName>
</protein>
<feature type="chain" id="PRO_5032666722" description="Beta-barrel assembly machine subunit BamE" evidence="1">
    <location>
        <begin position="20"/>
        <end position="124"/>
    </location>
</feature>
<name>A0A842IDH9_9RHOB</name>
<dbReference type="EMBL" id="JACLQD010000005">
    <property type="protein sequence ID" value="MBC2837114.1"/>
    <property type="molecule type" value="Genomic_DNA"/>
</dbReference>
<evidence type="ECO:0008006" key="4">
    <source>
        <dbReference type="Google" id="ProtNLM"/>
    </source>
</evidence>